<dbReference type="PRINTS" id="PR01437">
    <property type="entry name" value="NUOXDRDTASE4"/>
</dbReference>
<comment type="catalytic activity">
    <reaction evidence="16 17">
        <text>a ubiquinone + NADH + 5 H(+)(in) = a ubiquinol + NAD(+) + 4 H(+)(out)</text>
        <dbReference type="Rhea" id="RHEA:29091"/>
        <dbReference type="Rhea" id="RHEA-COMP:9565"/>
        <dbReference type="Rhea" id="RHEA-COMP:9566"/>
        <dbReference type="ChEBI" id="CHEBI:15378"/>
        <dbReference type="ChEBI" id="CHEBI:16389"/>
        <dbReference type="ChEBI" id="CHEBI:17976"/>
        <dbReference type="ChEBI" id="CHEBI:57540"/>
        <dbReference type="ChEBI" id="CHEBI:57945"/>
        <dbReference type="EC" id="7.1.1.2"/>
    </reaction>
</comment>
<comment type="function">
    <text evidence="1">Core subunit of the mitochondrial membrane respiratory chain NADH dehydrogenase (Complex I) that is believed to belong to the minimal assembly required for catalysis. Complex I functions in the transfer of electrons from NADH to the respiratory chain. The immediate electron acceptor for the enzyme is believed to be ubiquinone.</text>
</comment>
<dbReference type="InterPro" id="IPR003918">
    <property type="entry name" value="NADH_UbQ_OxRdtase"/>
</dbReference>
<evidence type="ECO:0000256" key="13">
    <source>
        <dbReference type="ARBA" id="ARBA00023075"/>
    </source>
</evidence>
<keyword evidence="11 17" id="KW-1133">Transmembrane helix</keyword>
<feature type="transmembrane region" description="Helical" evidence="17">
    <location>
        <begin position="125"/>
        <end position="146"/>
    </location>
</feature>
<dbReference type="EC" id="7.1.1.2" evidence="4 17"/>
<evidence type="ECO:0000256" key="1">
    <source>
        <dbReference type="ARBA" id="ARBA00003257"/>
    </source>
</evidence>
<keyword evidence="14 17" id="KW-0496">Mitochondrion</keyword>
<dbReference type="EMBL" id="MG989216">
    <property type="protein sequence ID" value="AWU48794.1"/>
    <property type="molecule type" value="Genomic_DNA"/>
</dbReference>
<evidence type="ECO:0000256" key="3">
    <source>
        <dbReference type="ARBA" id="ARBA00009025"/>
    </source>
</evidence>
<dbReference type="PANTHER" id="PTHR43507:SF20">
    <property type="entry name" value="NADH-UBIQUINONE OXIDOREDUCTASE CHAIN 4"/>
    <property type="match status" value="1"/>
</dbReference>
<evidence type="ECO:0000256" key="14">
    <source>
        <dbReference type="ARBA" id="ARBA00023128"/>
    </source>
</evidence>
<comment type="similarity">
    <text evidence="3 17">Belongs to the complex I subunit 4 family.</text>
</comment>
<dbReference type="GO" id="GO:0031966">
    <property type="term" value="C:mitochondrial membrane"/>
    <property type="evidence" value="ECO:0007669"/>
    <property type="project" value="UniProtKB-SubCell"/>
</dbReference>
<evidence type="ECO:0000256" key="7">
    <source>
        <dbReference type="ARBA" id="ARBA00022660"/>
    </source>
</evidence>
<organism evidence="19">
    <name type="scientific">Aacanthocnema dobsoni</name>
    <dbReference type="NCBI Taxonomy" id="399255"/>
    <lineage>
        <taxon>Eukaryota</taxon>
        <taxon>Metazoa</taxon>
        <taxon>Ecdysozoa</taxon>
        <taxon>Arthropoda</taxon>
        <taxon>Hexapoda</taxon>
        <taxon>Insecta</taxon>
        <taxon>Pterygota</taxon>
        <taxon>Neoptera</taxon>
        <taxon>Paraneoptera</taxon>
        <taxon>Hemiptera</taxon>
        <taxon>Sternorrhyncha</taxon>
        <taxon>Psylloidea</taxon>
        <taxon>Triozidae</taxon>
        <taxon>Aacanthocnema</taxon>
    </lineage>
</organism>
<comment type="function">
    <text evidence="17">Core subunit of the mitochondrial membrane respiratory chain NADH dehydrogenase (Complex I) which catalyzes electron transfer from NADH through the respiratory chain, using ubiquinone as an electron acceptor. Essential for the catalytic activity and assembly of complex I.</text>
</comment>
<feature type="transmembrane region" description="Helical" evidence="17">
    <location>
        <begin position="300"/>
        <end position="319"/>
    </location>
</feature>
<feature type="transmembrane region" description="Helical" evidence="17">
    <location>
        <begin position="214"/>
        <end position="236"/>
    </location>
</feature>
<evidence type="ECO:0000256" key="11">
    <source>
        <dbReference type="ARBA" id="ARBA00022989"/>
    </source>
</evidence>
<dbReference type="GO" id="GO:0042773">
    <property type="term" value="P:ATP synthesis coupled electron transport"/>
    <property type="evidence" value="ECO:0007669"/>
    <property type="project" value="InterPro"/>
</dbReference>
<protein>
    <recommendedName>
        <fullName evidence="5 17">NADH-ubiquinone oxidoreductase chain 4</fullName>
        <ecNumber evidence="4 17">7.1.1.2</ecNumber>
    </recommendedName>
</protein>
<comment type="subcellular location">
    <subcellularLocation>
        <location evidence="2 17">Mitochondrion membrane</location>
        <topology evidence="2 17">Multi-pass membrane protein</topology>
    </subcellularLocation>
</comment>
<keyword evidence="15 17" id="KW-0472">Membrane</keyword>
<evidence type="ECO:0000256" key="5">
    <source>
        <dbReference type="ARBA" id="ARBA00021006"/>
    </source>
</evidence>
<evidence type="ECO:0000256" key="9">
    <source>
        <dbReference type="ARBA" id="ARBA00022967"/>
    </source>
</evidence>
<feature type="transmembrane region" description="Helical" evidence="17">
    <location>
        <begin position="45"/>
        <end position="66"/>
    </location>
</feature>
<dbReference type="InterPro" id="IPR001750">
    <property type="entry name" value="ND/Mrp_TM"/>
</dbReference>
<keyword evidence="13 17" id="KW-0830">Ubiquinone</keyword>
<evidence type="ECO:0000256" key="16">
    <source>
        <dbReference type="ARBA" id="ARBA00049551"/>
    </source>
</evidence>
<feature type="transmembrane region" description="Helical" evidence="17">
    <location>
        <begin position="12"/>
        <end position="33"/>
    </location>
</feature>
<keyword evidence="6 17" id="KW-0813">Transport</keyword>
<keyword evidence="8 17" id="KW-0812">Transmembrane</keyword>
<evidence type="ECO:0000256" key="2">
    <source>
        <dbReference type="ARBA" id="ARBA00004225"/>
    </source>
</evidence>
<dbReference type="GO" id="GO:0015990">
    <property type="term" value="P:electron transport coupled proton transport"/>
    <property type="evidence" value="ECO:0007669"/>
    <property type="project" value="TreeGrafter"/>
</dbReference>
<feature type="transmembrane region" description="Helical" evidence="17">
    <location>
        <begin position="181"/>
        <end position="202"/>
    </location>
</feature>
<gene>
    <name evidence="19" type="primary">nad4</name>
</gene>
<evidence type="ECO:0000256" key="6">
    <source>
        <dbReference type="ARBA" id="ARBA00022448"/>
    </source>
</evidence>
<geneLocation type="mitochondrion" evidence="19"/>
<feature type="domain" description="NADH:quinone oxidoreductase/Mrp antiporter transmembrane" evidence="18">
    <location>
        <begin position="88"/>
        <end position="357"/>
    </location>
</feature>
<evidence type="ECO:0000256" key="10">
    <source>
        <dbReference type="ARBA" id="ARBA00022982"/>
    </source>
</evidence>
<evidence type="ECO:0000256" key="12">
    <source>
        <dbReference type="ARBA" id="ARBA00023027"/>
    </source>
</evidence>
<dbReference type="GO" id="GO:0003954">
    <property type="term" value="F:NADH dehydrogenase activity"/>
    <property type="evidence" value="ECO:0007669"/>
    <property type="project" value="TreeGrafter"/>
</dbReference>
<dbReference type="PANTHER" id="PTHR43507">
    <property type="entry name" value="NADH-UBIQUINONE OXIDOREDUCTASE CHAIN 4"/>
    <property type="match status" value="1"/>
</dbReference>
<dbReference type="GO" id="GO:0008137">
    <property type="term" value="F:NADH dehydrogenase (ubiquinone) activity"/>
    <property type="evidence" value="ECO:0007669"/>
    <property type="project" value="UniProtKB-UniRule"/>
</dbReference>
<dbReference type="Pfam" id="PF00361">
    <property type="entry name" value="Proton_antipo_M"/>
    <property type="match status" value="1"/>
</dbReference>
<feature type="transmembrane region" description="Helical" evidence="17">
    <location>
        <begin position="391"/>
        <end position="412"/>
    </location>
</feature>
<evidence type="ECO:0000256" key="17">
    <source>
        <dbReference type="RuleBase" id="RU003297"/>
    </source>
</evidence>
<keyword evidence="9" id="KW-1278">Translocase</keyword>
<feature type="transmembrane region" description="Helical" evidence="17">
    <location>
        <begin position="243"/>
        <end position="263"/>
    </location>
</feature>
<feature type="transmembrane region" description="Helical" evidence="17">
    <location>
        <begin position="71"/>
        <end position="88"/>
    </location>
</feature>
<keyword evidence="12 17" id="KW-0520">NAD</keyword>
<feature type="transmembrane region" description="Helical" evidence="17">
    <location>
        <begin position="94"/>
        <end position="113"/>
    </location>
</feature>
<reference evidence="19" key="1">
    <citation type="submission" date="2018-02" db="EMBL/GenBank/DDBJ databases">
        <title>Resolving the psyllid tree of life: Phylogenomic analysis of the superfamily Psylloidea (Hemiptera).</title>
        <authorList>
            <person name="Percy D.M."/>
            <person name="Sveinsson S."/>
            <person name="Lemmon A.R."/>
            <person name="Lemmon E.M."/>
            <person name="Ouvrard D."/>
            <person name="Burckhardt D."/>
        </authorList>
    </citation>
    <scope>NUCLEOTIDE SEQUENCE</scope>
    <source>
        <strain evidence="19">DP2.ca.7180013952077_circ</strain>
    </source>
</reference>
<dbReference type="AlphaFoldDB" id="A0A344A203"/>
<evidence type="ECO:0000259" key="18">
    <source>
        <dbReference type="Pfam" id="PF00361"/>
    </source>
</evidence>
<name>A0A344A203_9HEMI</name>
<evidence type="ECO:0000256" key="4">
    <source>
        <dbReference type="ARBA" id="ARBA00012944"/>
    </source>
</evidence>
<evidence type="ECO:0000256" key="15">
    <source>
        <dbReference type="ARBA" id="ARBA00023136"/>
    </source>
</evidence>
<evidence type="ECO:0000256" key="8">
    <source>
        <dbReference type="ARBA" id="ARBA00022692"/>
    </source>
</evidence>
<feature type="transmembrane region" description="Helical" evidence="17">
    <location>
        <begin position="269"/>
        <end position="288"/>
    </location>
</feature>
<keyword evidence="10 17" id="KW-0249">Electron transport</keyword>
<feature type="transmembrane region" description="Helical" evidence="17">
    <location>
        <begin position="152"/>
        <end position="174"/>
    </location>
</feature>
<proteinExistence type="inferred from homology"/>
<dbReference type="GO" id="GO:0048039">
    <property type="term" value="F:ubiquinone binding"/>
    <property type="evidence" value="ECO:0007669"/>
    <property type="project" value="TreeGrafter"/>
</dbReference>
<feature type="transmembrane region" description="Helical" evidence="17">
    <location>
        <begin position="351"/>
        <end position="371"/>
    </location>
</feature>
<accession>A0A344A203</accession>
<sequence>MLEILISVMLIVVIRDWILMMNSFILFFVWLLFQCYDMGEYNLKMLMYLLTIWLILLMSLSVSYYYKTYELYIILIILMFFLLLSFYSDTLINFYLGFEMSVFPVLLIIYGWGYQPDRLEAGFYIMMYTVFFSLPFLMGIFYMEIIKGFNNILFYVYVMAFLVKLPMFGLHLWLPRAHVEAPVFGSMILAGIMLKLGGYGIIKVSFLIGDYMYSYINIMLIFSILGGVYLSCMCFVQSDMKMLVAYSSIVHMSIVLSGLFTFREMGLNGSIYLMVGHGFCSSGLFYLLGLNYNRSYTRSIYLNKGGLLLIPISTMWWFLFCSSNLSFPPCLNVAGELLLFVSILSWSKSLYIYMGILGVLSSMYSIYLFSFTQQGYSTYYFSFKNFTLNEFLLLSLHWMPLNLFILDLTILIL</sequence>
<keyword evidence="7 17" id="KW-0679">Respiratory chain</keyword>
<evidence type="ECO:0000313" key="19">
    <source>
        <dbReference type="EMBL" id="AWU48794.1"/>
    </source>
</evidence>